<dbReference type="GeneID" id="93726935"/>
<dbReference type="KEGG" id="scv:A4G25_03575"/>
<sequence length="122" mass="13886">MKKSYKPPEISNGDLRVPVTFFRMIENEGPLPGSTQTDDVFTTLCEVYESSTKDLEKTSNVTGTNKVTINFRNPHSDYRINHSDTFELIHDLYQDLTFRVIDFAPNSINKEIIKVVGVANDN</sequence>
<dbReference type="AlphaFoldDB" id="A0AB37H724"/>
<dbReference type="EMBL" id="CP068073">
    <property type="protein sequence ID" value="QQS83143.1"/>
    <property type="molecule type" value="Genomic_DNA"/>
</dbReference>
<accession>A0AB37H724</accession>
<evidence type="ECO:0000313" key="1">
    <source>
        <dbReference type="EMBL" id="QQS83143.1"/>
    </source>
</evidence>
<reference evidence="1 2" key="1">
    <citation type="submission" date="2021-01" db="EMBL/GenBank/DDBJ databases">
        <title>FDA dAtabase for Regulatory Grade micrObial Sequences (FDA-ARGOS): Supporting development and validation of Infectious Disease Dx tests.</title>
        <authorList>
            <person name="Sproer C."/>
            <person name="Gronow S."/>
            <person name="Severitt S."/>
            <person name="Schroder I."/>
            <person name="Tallon L."/>
            <person name="Sadzewicz L."/>
            <person name="Zhao X."/>
            <person name="Boylan J."/>
            <person name="Ott S."/>
            <person name="Bowen H."/>
            <person name="Vavikolanu K."/>
            <person name="Mehta A."/>
            <person name="Aluvathingal J."/>
            <person name="Nadendla S."/>
            <person name="Lowell S."/>
            <person name="Myers T."/>
            <person name="Yan Y."/>
            <person name="Sichtig H."/>
        </authorList>
    </citation>
    <scope>NUCLEOTIDE SEQUENCE [LARGE SCALE GENOMIC DNA]</scope>
    <source>
        <strain evidence="1 2">FDAARGOS_1148</strain>
    </source>
</reference>
<organism evidence="1 2">
    <name type="scientific">Staphylococcus condimenti</name>
    <dbReference type="NCBI Taxonomy" id="70255"/>
    <lineage>
        <taxon>Bacteria</taxon>
        <taxon>Bacillati</taxon>
        <taxon>Bacillota</taxon>
        <taxon>Bacilli</taxon>
        <taxon>Bacillales</taxon>
        <taxon>Staphylococcaceae</taxon>
        <taxon>Staphylococcus</taxon>
    </lineage>
</organism>
<keyword evidence="2" id="KW-1185">Reference proteome</keyword>
<evidence type="ECO:0008006" key="3">
    <source>
        <dbReference type="Google" id="ProtNLM"/>
    </source>
</evidence>
<dbReference type="RefSeq" id="WP_047133017.1">
    <property type="nucleotide sequence ID" value="NZ_CP015114.1"/>
</dbReference>
<proteinExistence type="predicted"/>
<gene>
    <name evidence="1" type="ORF">I6J05_02130</name>
</gene>
<dbReference type="Proteomes" id="UP000595942">
    <property type="component" value="Chromosome"/>
</dbReference>
<protein>
    <recommendedName>
        <fullName evidence="3">Phage protein</fullName>
    </recommendedName>
</protein>
<evidence type="ECO:0000313" key="2">
    <source>
        <dbReference type="Proteomes" id="UP000595942"/>
    </source>
</evidence>
<name>A0AB37H724_9STAP</name>